<dbReference type="EMBL" id="KR029579">
    <property type="protein sequence ID" value="AKH46148.1"/>
    <property type="molecule type" value="Genomic_DNA"/>
</dbReference>
<organism evidence="1">
    <name type="scientific">uncultured marine virus</name>
    <dbReference type="NCBI Taxonomy" id="186617"/>
    <lineage>
        <taxon>Viruses</taxon>
        <taxon>environmental samples</taxon>
    </lineage>
</organism>
<evidence type="ECO:0000313" key="1">
    <source>
        <dbReference type="EMBL" id="AKH46148.1"/>
    </source>
</evidence>
<proteinExistence type="predicted"/>
<protein>
    <submittedName>
        <fullName evidence="1">Uncharacterized protein</fullName>
    </submittedName>
</protein>
<reference evidence="1" key="1">
    <citation type="journal article" date="2015" name="Front. Microbiol.">
        <title>Combining genomic sequencing methods to explore viral diversity and reveal potential virus-host interactions.</title>
        <authorList>
            <person name="Chow C.E."/>
            <person name="Winget D.M."/>
            <person name="White R.A.III."/>
            <person name="Hallam S.J."/>
            <person name="Suttle C.A."/>
        </authorList>
    </citation>
    <scope>NUCLEOTIDE SEQUENCE</scope>
    <source>
        <strain evidence="1">Anoxic3_4</strain>
    </source>
</reference>
<name>A0A0F7L3U7_9VIRU</name>
<reference evidence="1" key="2">
    <citation type="submission" date="2015-03" db="EMBL/GenBank/DDBJ databases">
        <authorList>
            <person name="Chow C.-E.T."/>
            <person name="Winget D.M."/>
            <person name="White R.A.III."/>
            <person name="Hallam S.J."/>
            <person name="Suttle C.A."/>
        </authorList>
    </citation>
    <scope>NUCLEOTIDE SEQUENCE</scope>
    <source>
        <strain evidence="1">Anoxic3_4</strain>
    </source>
</reference>
<accession>A0A0F7L3U7</accession>
<sequence length="76" mass="8474">MPFFVAPESVVCLRLSLIAPSSPAGCLYPHDSAPTAVRTHCYLDFFPSVFGSERFAISCSIICKFWRVCARFIPRS</sequence>